<name>A0A7D9IEW6_PARCT</name>
<dbReference type="EMBL" id="CACRXK020005726">
    <property type="protein sequence ID" value="CAB4007202.1"/>
    <property type="molecule type" value="Genomic_DNA"/>
</dbReference>
<reference evidence="1" key="1">
    <citation type="submission" date="2020-04" db="EMBL/GenBank/DDBJ databases">
        <authorList>
            <person name="Alioto T."/>
            <person name="Alioto T."/>
            <person name="Gomez Garrido J."/>
        </authorList>
    </citation>
    <scope>NUCLEOTIDE SEQUENCE</scope>
    <source>
        <strain evidence="1">A484AB</strain>
    </source>
</reference>
<dbReference type="AlphaFoldDB" id="A0A7D9IEW6"/>
<feature type="non-terminal residue" evidence="1">
    <location>
        <position position="1"/>
    </location>
</feature>
<evidence type="ECO:0000313" key="2">
    <source>
        <dbReference type="Proteomes" id="UP001152795"/>
    </source>
</evidence>
<organism evidence="1 2">
    <name type="scientific">Paramuricea clavata</name>
    <name type="common">Red gorgonian</name>
    <name type="synonym">Violescent sea-whip</name>
    <dbReference type="NCBI Taxonomy" id="317549"/>
    <lineage>
        <taxon>Eukaryota</taxon>
        <taxon>Metazoa</taxon>
        <taxon>Cnidaria</taxon>
        <taxon>Anthozoa</taxon>
        <taxon>Octocorallia</taxon>
        <taxon>Malacalcyonacea</taxon>
        <taxon>Plexauridae</taxon>
        <taxon>Paramuricea</taxon>
    </lineage>
</organism>
<gene>
    <name evidence="1" type="ORF">PACLA_8A081618</name>
</gene>
<sequence>IRMIRDCCHLLSDFCSKTLVHPNTLDFKAVTHPTKIYPVYCTIPFDFETMANNLNYFRR</sequence>
<protein>
    <submittedName>
        <fullName evidence="1">Uncharacterized protein</fullName>
    </submittedName>
</protein>
<keyword evidence="2" id="KW-1185">Reference proteome</keyword>
<proteinExistence type="predicted"/>
<evidence type="ECO:0000313" key="1">
    <source>
        <dbReference type="EMBL" id="CAB4007202.1"/>
    </source>
</evidence>
<dbReference type="Proteomes" id="UP001152795">
    <property type="component" value="Unassembled WGS sequence"/>
</dbReference>
<comment type="caution">
    <text evidence="1">The sequence shown here is derived from an EMBL/GenBank/DDBJ whole genome shotgun (WGS) entry which is preliminary data.</text>
</comment>
<accession>A0A7D9IEW6</accession>
<feature type="non-terminal residue" evidence="1">
    <location>
        <position position="59"/>
    </location>
</feature>